<organism evidence="1 2">
    <name type="scientific">Tardiphaga robiniae</name>
    <dbReference type="NCBI Taxonomy" id="943830"/>
    <lineage>
        <taxon>Bacteria</taxon>
        <taxon>Pseudomonadati</taxon>
        <taxon>Pseudomonadota</taxon>
        <taxon>Alphaproteobacteria</taxon>
        <taxon>Hyphomicrobiales</taxon>
        <taxon>Nitrobacteraceae</taxon>
        <taxon>Tardiphaga</taxon>
    </lineage>
</organism>
<comment type="caution">
    <text evidence="1">The sequence shown here is derived from an EMBL/GenBank/DDBJ whole genome shotgun (WGS) entry which is preliminary data.</text>
</comment>
<keyword evidence="2" id="KW-1185">Reference proteome</keyword>
<evidence type="ECO:0000313" key="1">
    <source>
        <dbReference type="EMBL" id="KZD24303.1"/>
    </source>
</evidence>
<dbReference type="OrthoDB" id="7551439at2"/>
<dbReference type="RefSeq" id="WP_068731003.1">
    <property type="nucleotide sequence ID" value="NZ_LVYV01000004.1"/>
</dbReference>
<evidence type="ECO:0000313" key="2">
    <source>
        <dbReference type="Proteomes" id="UP000076574"/>
    </source>
</evidence>
<proteinExistence type="predicted"/>
<dbReference type="AlphaFoldDB" id="A0A164A609"/>
<dbReference type="Proteomes" id="UP000076574">
    <property type="component" value="Unassembled WGS sequence"/>
</dbReference>
<reference evidence="1 2" key="1">
    <citation type="submission" date="2016-03" db="EMBL/GenBank/DDBJ databases">
        <title>Microsymbionts genomes from the relict species Vavilovia formosa (Stev.) Fed.</title>
        <authorList>
            <person name="Kopat V."/>
            <person name="Chirak E."/>
            <person name="Kimeklis A."/>
            <person name="Andronov E."/>
        </authorList>
    </citation>
    <scope>NUCLEOTIDE SEQUENCE [LARGE SCALE GENOMIC DNA]</scope>
    <source>
        <strain evidence="1 2">Vaf07</strain>
    </source>
</reference>
<gene>
    <name evidence="1" type="ORF">A4A58_22725</name>
</gene>
<accession>A0A164A609</accession>
<name>A0A164A609_9BRAD</name>
<sequence length="304" mass="34679">MANNPVNSLSALLEQSSDNLALIIGNGIHRYVESKRVNSWDQLLVEIAQECSPGLVEVPPGTTLTEFYDVLELLSGGKIGALQKQFCALLDGWDVLPHHRKIMNWAVRHRTPVLTTNFDQVLSDAVNAQFTRPQNPKFTSYYPWECHFSQTAITDPCASFGVWHINGMVKYKRSIRLGLSHYMGSVQRARTWLHRSGDAPLFGAKDRRDWAGANTWIHVVFNKPLLIFGLALEENEVFLRWLLIERAKYFKKFPGRSYPAWYVYKNDMSDDRQAGKLFFLESMGVNCIAVQTFGEIYDNAGWLS</sequence>
<protein>
    <recommendedName>
        <fullName evidence="3">SIR2-like domain-containing protein</fullName>
    </recommendedName>
</protein>
<dbReference type="EMBL" id="LVYV01000004">
    <property type="protein sequence ID" value="KZD24303.1"/>
    <property type="molecule type" value="Genomic_DNA"/>
</dbReference>
<evidence type="ECO:0008006" key="3">
    <source>
        <dbReference type="Google" id="ProtNLM"/>
    </source>
</evidence>